<reference evidence="2" key="1">
    <citation type="journal article" date="2019" name="Int. J. Syst. Evol. Microbiol.">
        <title>The Global Catalogue of Microorganisms (GCM) 10K type strain sequencing project: providing services to taxonomists for standard genome sequencing and annotation.</title>
        <authorList>
            <consortium name="The Broad Institute Genomics Platform"/>
            <consortium name="The Broad Institute Genome Sequencing Center for Infectious Disease"/>
            <person name="Wu L."/>
            <person name="Ma J."/>
        </authorList>
    </citation>
    <scope>NUCLEOTIDE SEQUENCE [LARGE SCALE GENOMIC DNA]</scope>
    <source>
        <strain evidence="2">CGMCC 4.7289</strain>
    </source>
</reference>
<dbReference type="EMBL" id="JBHSAY010000005">
    <property type="protein sequence ID" value="MFC4130187.1"/>
    <property type="molecule type" value="Genomic_DNA"/>
</dbReference>
<organism evidence="1 2">
    <name type="scientific">Hamadaea flava</name>
    <dbReference type="NCBI Taxonomy" id="1742688"/>
    <lineage>
        <taxon>Bacteria</taxon>
        <taxon>Bacillati</taxon>
        <taxon>Actinomycetota</taxon>
        <taxon>Actinomycetes</taxon>
        <taxon>Micromonosporales</taxon>
        <taxon>Micromonosporaceae</taxon>
        <taxon>Hamadaea</taxon>
    </lineage>
</organism>
<sequence length="142" mass="15426">MSSRYADLAALCGQIRAHDTDYPARYRLILAALAEASRLGLPCGIGYDNKPSAVPGLRIVVYIDLPGHGQVSWHMPEYPGQWDRHGTPTKLRRLERFAAEHVSPAPQARHADASNTTVVVSGDGGSTVVIGQINANVIRFRP</sequence>
<dbReference type="Proteomes" id="UP001595816">
    <property type="component" value="Unassembled WGS sequence"/>
</dbReference>
<evidence type="ECO:0000313" key="1">
    <source>
        <dbReference type="EMBL" id="MFC4130187.1"/>
    </source>
</evidence>
<protein>
    <submittedName>
        <fullName evidence="1">Uncharacterized protein</fullName>
    </submittedName>
</protein>
<gene>
    <name evidence="1" type="ORF">ACFOZ4_06160</name>
</gene>
<name>A0ABV8LGW7_9ACTN</name>
<comment type="caution">
    <text evidence="1">The sequence shown here is derived from an EMBL/GenBank/DDBJ whole genome shotgun (WGS) entry which is preliminary data.</text>
</comment>
<keyword evidence="2" id="KW-1185">Reference proteome</keyword>
<dbReference type="RefSeq" id="WP_253758365.1">
    <property type="nucleotide sequence ID" value="NZ_JAMZDZ010000001.1"/>
</dbReference>
<accession>A0ABV8LGW7</accession>
<proteinExistence type="predicted"/>
<evidence type="ECO:0000313" key="2">
    <source>
        <dbReference type="Proteomes" id="UP001595816"/>
    </source>
</evidence>